<evidence type="ECO:0008006" key="10">
    <source>
        <dbReference type="Google" id="ProtNLM"/>
    </source>
</evidence>
<dbReference type="Gene3D" id="3.80.20.20">
    <property type="entry name" value="Receptor L-domain"/>
    <property type="match status" value="1"/>
</dbReference>
<keyword evidence="4" id="KW-0732">Signal</keyword>
<accession>A0A830HAR2</accession>
<reference evidence="8" key="1">
    <citation type="submission" date="2020-10" db="EMBL/GenBank/DDBJ databases">
        <title>Unveiling of a novel bifunctional photoreceptor, Dualchrome1, isolated from a cosmopolitan green alga.</title>
        <authorList>
            <person name="Suzuki S."/>
            <person name="Kawachi M."/>
        </authorList>
    </citation>
    <scope>NUCLEOTIDE SEQUENCE</scope>
    <source>
        <strain evidence="8">NIES 2893</strain>
    </source>
</reference>
<evidence type="ECO:0000313" key="9">
    <source>
        <dbReference type="Proteomes" id="UP000660262"/>
    </source>
</evidence>
<proteinExistence type="predicted"/>
<dbReference type="SUPFAM" id="SSF52058">
    <property type="entry name" value="L domain-like"/>
    <property type="match status" value="1"/>
</dbReference>
<sequence length="697" mass="74965">MTMAPTMECSDQGCPECVDLRFQLAQTNAALLAEVSRSRMRIGTLERELCEMKNARLLRMSSSASHEDEDDRKDNSCGGKSAAFLRSDNDDDESDDDETVLAHQPHHHDDSDLGLARLFSSSSSSKIIEKVWSRCCRWCRRQSSRTTAVPSSMMIALCAATVLAFVSMMSSCLAAAQSSSSSSSARTSTLCEFPHTATPELLGEAYCTGTYDLSQPTQEDGNSQKTPIEKCVVVDGDIVLAPATDPRLPYDGREVVVEQLRDAPHLRAITGSVVLRSNRNITRVFGLPQLSYIQGDVDIYDNPNLETLDAFPRLRCVGRDFFLERMYKLRQLGNEAFTSLTVVANNDAQAQMRIESTALESLENFASLIRVGAPLDGVTNVGQTLTIQYNPNLRDLWGLQNLAVLAPDSSLGGLSGSFGECGSISDLLLRSGNVTWGLCQFPTYFIDQGSQGTFTVNPVPAGPCAVAEQCPQGLRTTDAPLRNNLRAHGTCALIAKQLKCVPTVLTLLSITYAKRTGSFYNLARARGWADELASPSSALTVFAPSDFALMELGGVRSLLNAAEGAVADRLLRRAVGGGDAKDAKIWKALEKGAHVLRNADCLAHGGVNDGVNDGGRCERQGVWVEGGALPAGLCGKRPSVIGRTPFGSPVVTTYPCLKGWSVSNTSLWWPAWSAKVVGGLGSKASNGVVYTTDNALL</sequence>
<evidence type="ECO:0000256" key="7">
    <source>
        <dbReference type="SAM" id="Phobius"/>
    </source>
</evidence>
<evidence type="ECO:0000313" key="8">
    <source>
        <dbReference type="EMBL" id="GHP03828.1"/>
    </source>
</evidence>
<keyword evidence="9" id="KW-1185">Reference proteome</keyword>
<evidence type="ECO:0000256" key="1">
    <source>
        <dbReference type="ARBA" id="ARBA00004191"/>
    </source>
</evidence>
<gene>
    <name evidence="8" type="ORF">PPROV_000258200</name>
</gene>
<dbReference type="EMBL" id="BNJQ01000006">
    <property type="protein sequence ID" value="GHP03828.1"/>
    <property type="molecule type" value="Genomic_DNA"/>
</dbReference>
<dbReference type="InterPro" id="IPR036941">
    <property type="entry name" value="Rcpt_L-dom_sf"/>
</dbReference>
<dbReference type="InterPro" id="IPR051648">
    <property type="entry name" value="CWI-Assembly_Regulator"/>
</dbReference>
<dbReference type="Proteomes" id="UP000660262">
    <property type="component" value="Unassembled WGS sequence"/>
</dbReference>
<keyword evidence="7" id="KW-1133">Transmembrane helix</keyword>
<keyword evidence="7" id="KW-0812">Transmembrane</keyword>
<evidence type="ECO:0000256" key="4">
    <source>
        <dbReference type="ARBA" id="ARBA00022729"/>
    </source>
</evidence>
<evidence type="ECO:0000256" key="3">
    <source>
        <dbReference type="ARBA" id="ARBA00022525"/>
    </source>
</evidence>
<feature type="transmembrane region" description="Helical" evidence="7">
    <location>
        <begin position="154"/>
        <end position="176"/>
    </location>
</feature>
<name>A0A830HAR2_9CHLO</name>
<comment type="subcellular location">
    <subcellularLocation>
        <location evidence="1">Secreted</location>
        <location evidence="1">Cell wall</location>
    </subcellularLocation>
</comment>
<evidence type="ECO:0000256" key="6">
    <source>
        <dbReference type="SAM" id="MobiDB-lite"/>
    </source>
</evidence>
<organism evidence="8 9">
    <name type="scientific">Pycnococcus provasolii</name>
    <dbReference type="NCBI Taxonomy" id="41880"/>
    <lineage>
        <taxon>Eukaryota</taxon>
        <taxon>Viridiplantae</taxon>
        <taxon>Chlorophyta</taxon>
        <taxon>Pseudoscourfieldiophyceae</taxon>
        <taxon>Pseudoscourfieldiales</taxon>
        <taxon>Pycnococcaceae</taxon>
        <taxon>Pycnococcus</taxon>
    </lineage>
</organism>
<dbReference type="PANTHER" id="PTHR31018">
    <property type="entry name" value="SPORULATION-SPECIFIC PROTEIN-RELATED"/>
    <property type="match status" value="1"/>
</dbReference>
<feature type="region of interest" description="Disordered" evidence="6">
    <location>
        <begin position="60"/>
        <end position="109"/>
    </location>
</feature>
<comment type="caution">
    <text evidence="8">The sequence shown here is derived from an EMBL/GenBank/DDBJ whole genome shotgun (WGS) entry which is preliminary data.</text>
</comment>
<keyword evidence="2" id="KW-0134">Cell wall</keyword>
<dbReference type="AlphaFoldDB" id="A0A830HAR2"/>
<feature type="compositionally biased region" description="Acidic residues" evidence="6">
    <location>
        <begin position="89"/>
        <end position="99"/>
    </location>
</feature>
<protein>
    <recommendedName>
        <fullName evidence="10">Receptor L-domain domain-containing protein</fullName>
    </recommendedName>
</protein>
<evidence type="ECO:0000256" key="5">
    <source>
        <dbReference type="ARBA" id="ARBA00023180"/>
    </source>
</evidence>
<keyword evidence="7" id="KW-0472">Membrane</keyword>
<evidence type="ECO:0000256" key="2">
    <source>
        <dbReference type="ARBA" id="ARBA00022512"/>
    </source>
</evidence>
<keyword evidence="5" id="KW-0325">Glycoprotein</keyword>
<dbReference type="PANTHER" id="PTHR31018:SF3">
    <property type="entry name" value="RECEPTOR PROTEIN-TYROSINE KINASE"/>
    <property type="match status" value="1"/>
</dbReference>
<keyword evidence="3" id="KW-0964">Secreted</keyword>